<organism evidence="2 3">
    <name type="scientific">Apatococcus lobatus</name>
    <dbReference type="NCBI Taxonomy" id="904363"/>
    <lineage>
        <taxon>Eukaryota</taxon>
        <taxon>Viridiplantae</taxon>
        <taxon>Chlorophyta</taxon>
        <taxon>core chlorophytes</taxon>
        <taxon>Trebouxiophyceae</taxon>
        <taxon>Chlorellales</taxon>
        <taxon>Chlorellaceae</taxon>
        <taxon>Apatococcus</taxon>
    </lineage>
</organism>
<reference evidence="2 3" key="1">
    <citation type="journal article" date="2024" name="Nat. Commun.">
        <title>Phylogenomics reveals the evolutionary origins of lichenization in chlorophyte algae.</title>
        <authorList>
            <person name="Puginier C."/>
            <person name="Libourel C."/>
            <person name="Otte J."/>
            <person name="Skaloud P."/>
            <person name="Haon M."/>
            <person name="Grisel S."/>
            <person name="Petersen M."/>
            <person name="Berrin J.G."/>
            <person name="Delaux P.M."/>
            <person name="Dal Grande F."/>
            <person name="Keller J."/>
        </authorList>
    </citation>
    <scope>NUCLEOTIDE SEQUENCE [LARGE SCALE GENOMIC DNA]</scope>
    <source>
        <strain evidence="2 3">SAG 2145</strain>
    </source>
</reference>
<dbReference type="Proteomes" id="UP001438707">
    <property type="component" value="Unassembled WGS sequence"/>
</dbReference>
<dbReference type="Pfam" id="PF05347">
    <property type="entry name" value="Complex1_LYR"/>
    <property type="match status" value="1"/>
</dbReference>
<feature type="domain" description="Complex 1 LYR protein" evidence="1">
    <location>
        <begin position="6"/>
        <end position="63"/>
    </location>
</feature>
<dbReference type="GO" id="GO:0016226">
    <property type="term" value="P:iron-sulfur cluster assembly"/>
    <property type="evidence" value="ECO:0007669"/>
    <property type="project" value="InterPro"/>
</dbReference>
<evidence type="ECO:0000259" key="1">
    <source>
        <dbReference type="Pfam" id="PF05347"/>
    </source>
</evidence>
<dbReference type="PANTHER" id="PTHR47158:SF1">
    <property type="entry name" value="OS08G0239000 PROTEIN"/>
    <property type="match status" value="1"/>
</dbReference>
<keyword evidence="3" id="KW-1185">Reference proteome</keyword>
<dbReference type="EMBL" id="JALJOS010000011">
    <property type="protein sequence ID" value="KAK9832894.1"/>
    <property type="molecule type" value="Genomic_DNA"/>
</dbReference>
<dbReference type="CDD" id="cd20264">
    <property type="entry name" value="Complex1_LYR_LYRM4"/>
    <property type="match status" value="1"/>
</dbReference>
<evidence type="ECO:0000313" key="2">
    <source>
        <dbReference type="EMBL" id="KAK9832894.1"/>
    </source>
</evidence>
<proteinExistence type="predicted"/>
<evidence type="ECO:0000313" key="3">
    <source>
        <dbReference type="Proteomes" id="UP001438707"/>
    </source>
</evidence>
<dbReference type="InterPro" id="IPR008011">
    <property type="entry name" value="Complex1_LYR_dom"/>
</dbReference>
<name>A0AAW1RGJ9_9CHLO</name>
<dbReference type="InterPro" id="IPR045297">
    <property type="entry name" value="Complex1_LYR_LYRM4"/>
</dbReference>
<accession>A0AAW1RGJ9</accession>
<dbReference type="PANTHER" id="PTHR47158">
    <property type="entry name" value="OS08G0239000 PROTEIN"/>
    <property type="match status" value="1"/>
</dbReference>
<gene>
    <name evidence="2" type="ORF">WJX74_001055</name>
</gene>
<sequence>MPGTAEVRSLYRAFLRESVKFPNYNIREYVKRRATTGFRQHATEKDTAVLDSLRQQAQADLEVVKRQAIVYHLYSRKQKSVMDIPLATMLEEQAAAAPYSQSSS</sequence>
<dbReference type="AlphaFoldDB" id="A0AAW1RGJ9"/>
<comment type="caution">
    <text evidence="2">The sequence shown here is derived from an EMBL/GenBank/DDBJ whole genome shotgun (WGS) entry which is preliminary data.</text>
</comment>
<protein>
    <recommendedName>
        <fullName evidence="1">Complex 1 LYR protein domain-containing protein</fullName>
    </recommendedName>
</protein>